<dbReference type="PANTHER" id="PTHR38478">
    <property type="entry name" value="PEPTIDASE M1A AND M12B"/>
    <property type="match status" value="1"/>
</dbReference>
<dbReference type="AlphaFoldDB" id="A0A6G7IYM4"/>
<dbReference type="KEGG" id="mut:GVT53_02830"/>
<reference evidence="2 3" key="1">
    <citation type="submission" date="2020-02" db="EMBL/GenBank/DDBJ databases">
        <title>Complete genome of Muricauda sp. 501str8.</title>
        <authorList>
            <person name="Dong B."/>
            <person name="Zhu S."/>
            <person name="Yang J."/>
            <person name="Chen J."/>
        </authorList>
    </citation>
    <scope>NUCLEOTIDE SEQUENCE [LARGE SCALE GENOMIC DNA]</scope>
    <source>
        <strain evidence="2 3">501str8</strain>
    </source>
</reference>
<feature type="domain" description="EcxA zinc-binding" evidence="1">
    <location>
        <begin position="366"/>
        <end position="675"/>
    </location>
</feature>
<sequence>MKYILWIWALSLMPLLGWSQNANYTDSGELVSTAAPFLDASLEEGRLYMELPVTSLEEPMLLTRIGRLSRYDQKQVVFRKSGNQLVLEETRVWSETGIWIALQNDPDLERNILGVFPILQEHGAGYRFDITDMLFDRSVGWGAVSSDPMVPALNKLIGVKLLDDELMIKMQLGHQKESAKIIQPVHYSFLKLAPPMEPRRFDYRMGFWNESRTMGQHLNNYVASIARWRLEKKHKDRKMSVPIKPITFTLSPDIPKKWRPYVKAGIEEWLPAFEAAGFKDAIVVKEVDSLDSWSAYSLGHSIVRWFSDENIRYFGEKRGGGTVTYVIDQRSGELIKTDVLLRSGYEHRMDQYFIRCAALDKRAQTYPFPDELLGELIQSVTAHETGHALGIKDNNFGENQYPVEKMGDEAWLRNMGHTPSIMTYARHNNMAQPEDNIPPSLLVQKVGPTDAYYIRWAYETFPESMSKEQQADSLERIIRLQDTIPWYRLANSQGDTMGPAVTNEVVEVRDPVQGAVLGLKNLERAMELLPSINRNRKDYVRIERIHERAISLWYHLVRRVFSMVGGYEIFYRSMDQQGGNMFDPIPLQTQKEGLDYLLQQVFDPPKWLAYPTFKTYIRVTTHPDLLLSRQQMLLREMLKSRFMKRLQHMETMDGYEGVMKNYLEQLQNVLFSELKEGAVSVDPRKQGLQLSYIDWMKKAIDKEAADIHPQQQLFVHTDYAKGLMKEQLMRLQQQLEDKITDKKDTVLKGHWGHCLATLEERVSP</sequence>
<dbReference type="PANTHER" id="PTHR38478:SF1">
    <property type="entry name" value="ZINC DEPENDENT METALLOPROTEASE DOMAIN LIPOPROTEIN"/>
    <property type="match status" value="1"/>
</dbReference>
<gene>
    <name evidence="2" type="ORF">GVT53_02830</name>
</gene>
<dbReference type="InterPro" id="IPR032534">
    <property type="entry name" value="EcxA_zinc-bd"/>
</dbReference>
<dbReference type="SUPFAM" id="SSF55486">
    <property type="entry name" value="Metalloproteases ('zincins'), catalytic domain"/>
    <property type="match status" value="1"/>
</dbReference>
<dbReference type="EMBL" id="CP049616">
    <property type="protein sequence ID" value="QII43656.1"/>
    <property type="molecule type" value="Genomic_DNA"/>
</dbReference>
<protein>
    <recommendedName>
        <fullName evidence="1">EcxA zinc-binding domain-containing protein</fullName>
    </recommendedName>
</protein>
<dbReference type="RefSeq" id="WP_166247325.1">
    <property type="nucleotide sequence ID" value="NZ_CP049616.1"/>
</dbReference>
<organism evidence="2 3">
    <name type="scientific">Flagellimonas oceani</name>
    <dbReference type="NCBI Taxonomy" id="2698672"/>
    <lineage>
        <taxon>Bacteria</taxon>
        <taxon>Pseudomonadati</taxon>
        <taxon>Bacteroidota</taxon>
        <taxon>Flavobacteriia</taxon>
        <taxon>Flavobacteriales</taxon>
        <taxon>Flavobacteriaceae</taxon>
        <taxon>Flagellimonas</taxon>
    </lineage>
</organism>
<accession>A0A6G7IYM4</accession>
<dbReference type="Proteomes" id="UP000502928">
    <property type="component" value="Chromosome"/>
</dbReference>
<evidence type="ECO:0000313" key="3">
    <source>
        <dbReference type="Proteomes" id="UP000502928"/>
    </source>
</evidence>
<proteinExistence type="predicted"/>
<name>A0A6G7IYM4_9FLAO</name>
<evidence type="ECO:0000259" key="1">
    <source>
        <dbReference type="Pfam" id="PF16313"/>
    </source>
</evidence>
<keyword evidence="3" id="KW-1185">Reference proteome</keyword>
<dbReference type="Pfam" id="PF16313">
    <property type="entry name" value="DUF4953"/>
    <property type="match status" value="1"/>
</dbReference>
<evidence type="ECO:0000313" key="2">
    <source>
        <dbReference type="EMBL" id="QII43656.1"/>
    </source>
</evidence>